<dbReference type="SUPFAM" id="SSF109604">
    <property type="entry name" value="HD-domain/PDEase-like"/>
    <property type="match status" value="1"/>
</dbReference>
<dbReference type="Gene3D" id="1.10.3210.10">
    <property type="entry name" value="Hypothetical protein af1432"/>
    <property type="match status" value="1"/>
</dbReference>
<dbReference type="InterPro" id="IPR001789">
    <property type="entry name" value="Sig_transdc_resp-reg_receiver"/>
</dbReference>
<dbReference type="InterPro" id="IPR003607">
    <property type="entry name" value="HD/PDEase_dom"/>
</dbReference>
<dbReference type="InterPro" id="IPR037522">
    <property type="entry name" value="HD_GYP_dom"/>
</dbReference>
<dbReference type="PROSITE" id="PS50110">
    <property type="entry name" value="RESPONSE_REGULATORY"/>
    <property type="match status" value="2"/>
</dbReference>
<feature type="domain" description="HD-GYP" evidence="2">
    <location>
        <begin position="285"/>
        <end position="479"/>
    </location>
</feature>
<evidence type="ECO:0000259" key="1">
    <source>
        <dbReference type="PROSITE" id="PS50110"/>
    </source>
</evidence>
<dbReference type="Gene3D" id="3.40.50.2300">
    <property type="match status" value="2"/>
</dbReference>
<dbReference type="AlphaFoldDB" id="A0A3B1CFG2"/>
<dbReference type="CDD" id="cd00077">
    <property type="entry name" value="HDc"/>
    <property type="match status" value="1"/>
</dbReference>
<accession>A0A3B1CFG2</accession>
<proteinExistence type="predicted"/>
<dbReference type="InterPro" id="IPR052020">
    <property type="entry name" value="Cyclic_di-GMP/3'3'-cGAMP_PDE"/>
</dbReference>
<dbReference type="SMART" id="SM00448">
    <property type="entry name" value="REC"/>
    <property type="match status" value="2"/>
</dbReference>
<dbReference type="GO" id="GO:0000160">
    <property type="term" value="P:phosphorelay signal transduction system"/>
    <property type="evidence" value="ECO:0007669"/>
    <property type="project" value="InterPro"/>
</dbReference>
<evidence type="ECO:0000259" key="2">
    <source>
        <dbReference type="PROSITE" id="PS51832"/>
    </source>
</evidence>
<dbReference type="EMBL" id="UOGA01000228">
    <property type="protein sequence ID" value="VAX22688.1"/>
    <property type="molecule type" value="Genomic_DNA"/>
</dbReference>
<dbReference type="CDD" id="cd00156">
    <property type="entry name" value="REC"/>
    <property type="match status" value="1"/>
</dbReference>
<evidence type="ECO:0000313" key="3">
    <source>
        <dbReference type="EMBL" id="VAX22688.1"/>
    </source>
</evidence>
<dbReference type="PROSITE" id="PS51832">
    <property type="entry name" value="HD_GYP"/>
    <property type="match status" value="1"/>
</dbReference>
<protein>
    <submittedName>
        <fullName evidence="3">Response regulator</fullName>
    </submittedName>
</protein>
<feature type="domain" description="Response regulatory" evidence="1">
    <location>
        <begin position="7"/>
        <end position="123"/>
    </location>
</feature>
<dbReference type="Pfam" id="PF00072">
    <property type="entry name" value="Response_reg"/>
    <property type="match status" value="2"/>
</dbReference>
<reference evidence="3" key="1">
    <citation type="submission" date="2018-06" db="EMBL/GenBank/DDBJ databases">
        <authorList>
            <person name="Zhirakovskaya E."/>
        </authorList>
    </citation>
    <scope>NUCLEOTIDE SEQUENCE</scope>
</reference>
<sequence length="481" mass="54138">MSGLEKNILVIDNNKLSRMVMEDELKSSGLNVSFATNADEGLLLAYSLDPDFITVELTLEDMSGIELISKLKESGKTGSVPFMVVTGYEDSIQRELCLGAGAVDVLYKPFSHGELTHIIKGNLDSAETKTGRKILIVEDSSTIRAITKHLLERRGHTVIEAENGLEGLKKLEDRFLDIDMIVTDINMPKMDGRQFVTKVRSQQRFQFIPIIVSTTITEKENVRLLLSLGADDYIVKPFASEEFIARIQSHLRTKSLYEELGSANKQLSEFNETLEGRVEKRTIELKEANLDAIYSLATAAEAKDDDTGFHVRRIQHYSKALAKKIGLSETQAEEIGYSSIMHDVGKISIPDNILKKPGKLTKEEFDLVKTHSVQGEKILSDKNFFKTARVISRHHHEKWNGEGYPDGLSKENIPLSARIVALADVFDALTSRRPYKEAWPMEKAIEEIKISSGSHFDPGISRAWLALWETGEVERIFNKWR</sequence>
<dbReference type="PANTHER" id="PTHR45228">
    <property type="entry name" value="CYCLIC DI-GMP PHOSPHODIESTERASE TM_0186-RELATED"/>
    <property type="match status" value="1"/>
</dbReference>
<dbReference type="InterPro" id="IPR011006">
    <property type="entry name" value="CheY-like_superfamily"/>
</dbReference>
<organism evidence="3">
    <name type="scientific">hydrothermal vent metagenome</name>
    <dbReference type="NCBI Taxonomy" id="652676"/>
    <lineage>
        <taxon>unclassified sequences</taxon>
        <taxon>metagenomes</taxon>
        <taxon>ecological metagenomes</taxon>
    </lineage>
</organism>
<feature type="domain" description="Response regulatory" evidence="1">
    <location>
        <begin position="133"/>
        <end position="251"/>
    </location>
</feature>
<dbReference type="SUPFAM" id="SSF52172">
    <property type="entry name" value="CheY-like"/>
    <property type="match status" value="2"/>
</dbReference>
<name>A0A3B1CFG2_9ZZZZ</name>
<dbReference type="SMART" id="SM00471">
    <property type="entry name" value="HDc"/>
    <property type="match status" value="1"/>
</dbReference>
<dbReference type="Pfam" id="PF13487">
    <property type="entry name" value="HD_5"/>
    <property type="match status" value="1"/>
</dbReference>
<gene>
    <name evidence="3" type="ORF">MNBD_NITROSPINAE04-1377</name>
</gene>